<dbReference type="InterPro" id="IPR051012">
    <property type="entry name" value="CellSynth/LPSAsmb/PSIAsmb"/>
</dbReference>
<evidence type="ECO:0000256" key="2">
    <source>
        <dbReference type="ARBA" id="ARBA00022803"/>
    </source>
</evidence>
<proteinExistence type="predicted"/>
<feature type="region of interest" description="Disordered" evidence="4">
    <location>
        <begin position="1"/>
        <end position="21"/>
    </location>
</feature>
<evidence type="ECO:0000256" key="3">
    <source>
        <dbReference type="PROSITE-ProRule" id="PRU00339"/>
    </source>
</evidence>
<dbReference type="Pfam" id="PF07719">
    <property type="entry name" value="TPR_2"/>
    <property type="match status" value="1"/>
</dbReference>
<dbReference type="SMART" id="SM00028">
    <property type="entry name" value="TPR"/>
    <property type="match status" value="3"/>
</dbReference>
<evidence type="ECO:0000256" key="1">
    <source>
        <dbReference type="ARBA" id="ARBA00022737"/>
    </source>
</evidence>
<dbReference type="SUPFAM" id="SSF48452">
    <property type="entry name" value="TPR-like"/>
    <property type="match status" value="1"/>
</dbReference>
<evidence type="ECO:0000313" key="5">
    <source>
        <dbReference type="EMBL" id="MDQ1121619.1"/>
    </source>
</evidence>
<dbReference type="PANTHER" id="PTHR45586:SF1">
    <property type="entry name" value="LIPOPOLYSACCHARIDE ASSEMBLY PROTEIN B"/>
    <property type="match status" value="1"/>
</dbReference>
<evidence type="ECO:0000256" key="4">
    <source>
        <dbReference type="SAM" id="MobiDB-lite"/>
    </source>
</evidence>
<dbReference type="Pfam" id="PF13432">
    <property type="entry name" value="TPR_16"/>
    <property type="match status" value="1"/>
</dbReference>
<organism evidence="5 6">
    <name type="scientific">Microbacterium trichothecenolyticum</name>
    <name type="common">Aureobacterium trichothecenolyticum</name>
    <dbReference type="NCBI Taxonomy" id="69370"/>
    <lineage>
        <taxon>Bacteria</taxon>
        <taxon>Bacillati</taxon>
        <taxon>Actinomycetota</taxon>
        <taxon>Actinomycetes</taxon>
        <taxon>Micrococcales</taxon>
        <taxon>Microbacteriaceae</taxon>
        <taxon>Microbacterium</taxon>
    </lineage>
</organism>
<dbReference type="InterPro" id="IPR019734">
    <property type="entry name" value="TPR_rpt"/>
</dbReference>
<dbReference type="InterPro" id="IPR013105">
    <property type="entry name" value="TPR_2"/>
</dbReference>
<gene>
    <name evidence="5" type="ORF">QE412_000192</name>
</gene>
<sequence>MTEEAEPASKSDAGDDRSFQEKVSLTAEDLIRDAQRWYEKEDYSAARELMERAKDIGGGGDEFHHNLGLIYMAQGDYLEAIRSFEESVESIPDGLVNRGYCWELVGDSERARADYLAALQVDSQDVAALVNLGTLDLAEDRVDEAKAVLSRAVGIDPRCNWQLADVFLELGDLKSAERALELAERAGEERATAQLSEVREMIRIDSVRRLQ</sequence>
<keyword evidence="2 3" id="KW-0802">TPR repeat</keyword>
<name>A0ABU0TPM6_MICTR</name>
<dbReference type="EMBL" id="JAUTBF010000001">
    <property type="protein sequence ID" value="MDQ1121619.1"/>
    <property type="molecule type" value="Genomic_DNA"/>
</dbReference>
<reference evidence="5 6" key="1">
    <citation type="submission" date="2023-07" db="EMBL/GenBank/DDBJ databases">
        <title>Functional and genomic diversity of the sorghum phyllosphere microbiome.</title>
        <authorList>
            <person name="Shade A."/>
        </authorList>
    </citation>
    <scope>NUCLEOTIDE SEQUENCE [LARGE SCALE GENOMIC DNA]</scope>
    <source>
        <strain evidence="5 6">SORGH_AS_1207</strain>
    </source>
</reference>
<dbReference type="RefSeq" id="WP_307479011.1">
    <property type="nucleotide sequence ID" value="NZ_JAUTBF010000001.1"/>
</dbReference>
<comment type="caution">
    <text evidence="5">The sequence shown here is derived from an EMBL/GenBank/DDBJ whole genome shotgun (WGS) entry which is preliminary data.</text>
</comment>
<feature type="repeat" description="TPR" evidence="3">
    <location>
        <begin position="126"/>
        <end position="159"/>
    </location>
</feature>
<dbReference type="InterPro" id="IPR011990">
    <property type="entry name" value="TPR-like_helical_dom_sf"/>
</dbReference>
<dbReference type="PROSITE" id="PS50005">
    <property type="entry name" value="TPR"/>
    <property type="match status" value="2"/>
</dbReference>
<dbReference type="PANTHER" id="PTHR45586">
    <property type="entry name" value="TPR REPEAT-CONTAINING PROTEIN PA4667"/>
    <property type="match status" value="1"/>
</dbReference>
<evidence type="ECO:0000313" key="6">
    <source>
        <dbReference type="Proteomes" id="UP001226691"/>
    </source>
</evidence>
<dbReference type="Gene3D" id="1.25.40.10">
    <property type="entry name" value="Tetratricopeptide repeat domain"/>
    <property type="match status" value="1"/>
</dbReference>
<feature type="compositionally biased region" description="Basic and acidic residues" evidence="4">
    <location>
        <begin position="7"/>
        <end position="20"/>
    </location>
</feature>
<dbReference type="Proteomes" id="UP001226691">
    <property type="component" value="Unassembled WGS sequence"/>
</dbReference>
<feature type="repeat" description="TPR" evidence="3">
    <location>
        <begin position="61"/>
        <end position="94"/>
    </location>
</feature>
<protein>
    <submittedName>
        <fullName evidence="5">Tetratricopeptide (TPR) repeat protein</fullName>
    </submittedName>
</protein>
<accession>A0ABU0TPM6</accession>
<keyword evidence="6" id="KW-1185">Reference proteome</keyword>
<keyword evidence="1" id="KW-0677">Repeat</keyword>